<evidence type="ECO:0000313" key="2">
    <source>
        <dbReference type="EMBL" id="DAE09045.1"/>
    </source>
</evidence>
<organism evidence="2">
    <name type="scientific">Myoviridae sp. ctEg02</name>
    <dbReference type="NCBI Taxonomy" id="2825061"/>
    <lineage>
        <taxon>Viruses</taxon>
        <taxon>Duplodnaviria</taxon>
        <taxon>Heunggongvirae</taxon>
        <taxon>Uroviricota</taxon>
        <taxon>Caudoviricetes</taxon>
    </lineage>
</organism>
<name>A0A8S5PRA1_9CAUD</name>
<dbReference type="InterPro" id="IPR013230">
    <property type="entry name" value="Peptidase_M15A_C"/>
</dbReference>
<dbReference type="Pfam" id="PF08291">
    <property type="entry name" value="Peptidase_M15_3"/>
    <property type="match status" value="1"/>
</dbReference>
<evidence type="ECO:0000259" key="1">
    <source>
        <dbReference type="Pfam" id="PF08291"/>
    </source>
</evidence>
<dbReference type="Gene3D" id="3.30.1380.10">
    <property type="match status" value="1"/>
</dbReference>
<dbReference type="SUPFAM" id="SSF55166">
    <property type="entry name" value="Hedgehog/DD-peptidase"/>
    <property type="match status" value="1"/>
</dbReference>
<feature type="domain" description="Peptidase M15A C-terminal" evidence="1">
    <location>
        <begin position="8"/>
        <end position="110"/>
    </location>
</feature>
<reference evidence="2" key="1">
    <citation type="journal article" date="2021" name="Proc. Natl. Acad. Sci. U.S.A.">
        <title>A Catalog of Tens of Thousands of Viruses from Human Metagenomes Reveals Hidden Associations with Chronic Diseases.</title>
        <authorList>
            <person name="Tisza M.J."/>
            <person name="Buck C.B."/>
        </authorList>
    </citation>
    <scope>NUCLEOTIDE SEQUENCE</scope>
    <source>
        <strain evidence="2">CtEg02</strain>
    </source>
</reference>
<protein>
    <submittedName>
        <fullName evidence="2">Peptidase</fullName>
    </submittedName>
</protein>
<dbReference type="EMBL" id="BK015482">
    <property type="protein sequence ID" value="DAE09045.1"/>
    <property type="molecule type" value="Genomic_DNA"/>
</dbReference>
<accession>A0A8S5PRA1</accession>
<dbReference type="InterPro" id="IPR009045">
    <property type="entry name" value="Zn_M74/Hedgehog-like"/>
</dbReference>
<sequence length="128" mass="14228">MAVLPLRHFSPVEFRCKCGCGAGMEKMDADLLQMLDEARDLAGISFTLSSAYRCPKHNKAVGGVPTSAHTRGYAVDIRCVDSHSRFVMLQALLEAGFRRVELAPTWIHVDNDPDKSRDVAFYQHGGKY</sequence>
<proteinExistence type="predicted"/>